<dbReference type="Proteomes" id="UP000641386">
    <property type="component" value="Unassembled WGS sequence"/>
</dbReference>
<feature type="compositionally biased region" description="Basic and acidic residues" evidence="1">
    <location>
        <begin position="22"/>
        <end position="34"/>
    </location>
</feature>
<dbReference type="InterPro" id="IPR029068">
    <property type="entry name" value="Glyas_Bleomycin-R_OHBP_Dase"/>
</dbReference>
<organism evidence="2 3">
    <name type="scientific">Streptomyces spiralis</name>
    <dbReference type="NCBI Taxonomy" id="66376"/>
    <lineage>
        <taxon>Bacteria</taxon>
        <taxon>Bacillati</taxon>
        <taxon>Actinomycetota</taxon>
        <taxon>Actinomycetes</taxon>
        <taxon>Kitasatosporales</taxon>
        <taxon>Streptomycetaceae</taxon>
        <taxon>Streptomyces</taxon>
    </lineage>
</organism>
<comment type="caution">
    <text evidence="2">The sequence shown here is derived from an EMBL/GenBank/DDBJ whole genome shotgun (WGS) entry which is preliminary data.</text>
</comment>
<reference evidence="2" key="2">
    <citation type="submission" date="2020-09" db="EMBL/GenBank/DDBJ databases">
        <authorList>
            <person name="Sun Q."/>
            <person name="Ohkuma M."/>
        </authorList>
    </citation>
    <scope>NUCLEOTIDE SEQUENCE</scope>
    <source>
        <strain evidence="2">JCM 3302</strain>
    </source>
</reference>
<dbReference type="AlphaFoldDB" id="A0A919DSY0"/>
<dbReference type="EMBL" id="BNBC01000012">
    <property type="protein sequence ID" value="GHE74150.1"/>
    <property type="molecule type" value="Genomic_DNA"/>
</dbReference>
<dbReference type="Gene3D" id="3.10.180.10">
    <property type="entry name" value="2,3-Dihydroxybiphenyl 1,2-Dioxygenase, domain 1"/>
    <property type="match status" value="1"/>
</dbReference>
<reference evidence="2" key="1">
    <citation type="journal article" date="2014" name="Int. J. Syst. Evol. Microbiol.">
        <title>Complete genome sequence of Corynebacterium casei LMG S-19264T (=DSM 44701T), isolated from a smear-ripened cheese.</title>
        <authorList>
            <consortium name="US DOE Joint Genome Institute (JGI-PGF)"/>
            <person name="Walter F."/>
            <person name="Albersmeier A."/>
            <person name="Kalinowski J."/>
            <person name="Ruckert C."/>
        </authorList>
    </citation>
    <scope>NUCLEOTIDE SEQUENCE</scope>
    <source>
        <strain evidence="2">JCM 3302</strain>
    </source>
</reference>
<name>A0A919DSY0_9ACTN</name>
<keyword evidence="3" id="KW-1185">Reference proteome</keyword>
<proteinExistence type="predicted"/>
<sequence length="89" mass="9369">MGPRALSADGPVNQLPAQGRPRPTEKPPSLRREPQVGGFFSVSLESALSDLAGRGIRAGEIQPGAQQVRFAAVLDPDGNRVTPIENPVT</sequence>
<gene>
    <name evidence="2" type="ORF">GCM10014715_30900</name>
</gene>
<protein>
    <submittedName>
        <fullName evidence="2">Uncharacterized protein</fullName>
    </submittedName>
</protein>
<evidence type="ECO:0000256" key="1">
    <source>
        <dbReference type="SAM" id="MobiDB-lite"/>
    </source>
</evidence>
<feature type="region of interest" description="Disordered" evidence="1">
    <location>
        <begin position="1"/>
        <end position="35"/>
    </location>
</feature>
<evidence type="ECO:0000313" key="2">
    <source>
        <dbReference type="EMBL" id="GHE74150.1"/>
    </source>
</evidence>
<evidence type="ECO:0000313" key="3">
    <source>
        <dbReference type="Proteomes" id="UP000641386"/>
    </source>
</evidence>
<accession>A0A919DSY0</accession>